<comment type="pathway">
    <text evidence="1">Cofactor biosynthesis; molybdopterin biosynthesis.</text>
</comment>
<dbReference type="EMBL" id="JAAAHS010000053">
    <property type="protein sequence ID" value="NBE51779.1"/>
    <property type="molecule type" value="Genomic_DNA"/>
</dbReference>
<keyword evidence="5" id="KW-0501">Molybdenum cofactor biosynthesis</keyword>
<reference evidence="15" key="1">
    <citation type="submission" date="2020-01" db="EMBL/GenBank/DDBJ databases">
        <title>Whole-genome analyses of novel actinobacteria.</title>
        <authorList>
            <person name="Sahin N."/>
        </authorList>
    </citation>
    <scope>NUCLEOTIDE SEQUENCE</scope>
    <source>
        <strain evidence="15">YC537</strain>
    </source>
</reference>
<sequence>MAAQNDHPGEQAAQDPAGPSSTAGRADPVRLLAIRDAPLSLDEVFAAVGDPTAGGTALFVGTVRNHDGGADVDRLGYSCHPTAEAEMRRVAEKVVADFPVRALAAVHRVGDLEVGDLAVVVAVSCPHRAEAFAACRKLIDDLKHEVPIWKHQRFSDGTEEWVGAC</sequence>
<dbReference type="Pfam" id="PF02391">
    <property type="entry name" value="MoaE"/>
    <property type="match status" value="1"/>
</dbReference>
<evidence type="ECO:0000256" key="4">
    <source>
        <dbReference type="ARBA" id="ARBA00022679"/>
    </source>
</evidence>
<dbReference type="AlphaFoldDB" id="A0A964UM71"/>
<organism evidence="15 16">
    <name type="scientific">Streptomyces boluensis</name>
    <dbReference type="NCBI Taxonomy" id="1775135"/>
    <lineage>
        <taxon>Bacteria</taxon>
        <taxon>Bacillati</taxon>
        <taxon>Actinomycetota</taxon>
        <taxon>Actinomycetes</taxon>
        <taxon>Kitasatosporales</taxon>
        <taxon>Streptomycetaceae</taxon>
        <taxon>Streptomyces</taxon>
    </lineage>
</organism>
<evidence type="ECO:0000256" key="6">
    <source>
        <dbReference type="ARBA" id="ARBA00025448"/>
    </source>
</evidence>
<dbReference type="PANTHER" id="PTHR23404">
    <property type="entry name" value="MOLYBDOPTERIN SYNTHASE RELATED"/>
    <property type="match status" value="1"/>
</dbReference>
<gene>
    <name evidence="15" type="ORF">GUY60_10160</name>
</gene>
<evidence type="ECO:0000256" key="2">
    <source>
        <dbReference type="ARBA" id="ARBA00005426"/>
    </source>
</evidence>
<dbReference type="CDD" id="cd00756">
    <property type="entry name" value="MoaE"/>
    <property type="match status" value="1"/>
</dbReference>
<dbReference type="EC" id="2.8.1.12" evidence="3"/>
<evidence type="ECO:0000256" key="3">
    <source>
        <dbReference type="ARBA" id="ARBA00011950"/>
    </source>
</evidence>
<evidence type="ECO:0000256" key="5">
    <source>
        <dbReference type="ARBA" id="ARBA00023150"/>
    </source>
</evidence>
<comment type="caution">
    <text evidence="15">The sequence shown here is derived from an EMBL/GenBank/DDBJ whole genome shotgun (WGS) entry which is preliminary data.</text>
</comment>
<dbReference type="OrthoDB" id="9794429at2"/>
<dbReference type="RefSeq" id="WP_161696106.1">
    <property type="nucleotide sequence ID" value="NZ_JAAAHS010000053.1"/>
</dbReference>
<name>A0A964UM71_9ACTN</name>
<keyword evidence="16" id="KW-1185">Reference proteome</keyword>
<comment type="catalytic activity">
    <reaction evidence="8">
        <text>2 [molybdopterin-synthase sulfur-carrier protein]-C-terminal-Gly-aminoethanethioate + cyclic pyranopterin phosphate + H2O = molybdopterin + 2 [molybdopterin-synthase sulfur-carrier protein]-C-terminal Gly-Gly + 2 H(+)</text>
        <dbReference type="Rhea" id="RHEA:26333"/>
        <dbReference type="Rhea" id="RHEA-COMP:12202"/>
        <dbReference type="Rhea" id="RHEA-COMP:19907"/>
        <dbReference type="ChEBI" id="CHEBI:15377"/>
        <dbReference type="ChEBI" id="CHEBI:15378"/>
        <dbReference type="ChEBI" id="CHEBI:58698"/>
        <dbReference type="ChEBI" id="CHEBI:59648"/>
        <dbReference type="ChEBI" id="CHEBI:90778"/>
        <dbReference type="ChEBI" id="CHEBI:232372"/>
        <dbReference type="EC" id="2.8.1.12"/>
    </reaction>
</comment>
<feature type="region of interest" description="Disordered" evidence="14">
    <location>
        <begin position="1"/>
        <end position="25"/>
    </location>
</feature>
<evidence type="ECO:0000313" key="15">
    <source>
        <dbReference type="EMBL" id="NBE51779.1"/>
    </source>
</evidence>
<evidence type="ECO:0000256" key="1">
    <source>
        <dbReference type="ARBA" id="ARBA00005046"/>
    </source>
</evidence>
<comment type="subunit">
    <text evidence="7">Heterotetramer of 2 MoaD subunits and 2 MoaE subunits. Also stable as homodimer. The enzyme changes between these two forms during catalysis.</text>
</comment>
<evidence type="ECO:0000313" key="16">
    <source>
        <dbReference type="Proteomes" id="UP000598297"/>
    </source>
</evidence>
<dbReference type="GO" id="GO:0006777">
    <property type="term" value="P:Mo-molybdopterin cofactor biosynthetic process"/>
    <property type="evidence" value="ECO:0007669"/>
    <property type="project" value="UniProtKB-KW"/>
</dbReference>
<dbReference type="Gene3D" id="3.90.1170.40">
    <property type="entry name" value="Molybdopterin biosynthesis MoaE subunit"/>
    <property type="match status" value="1"/>
</dbReference>
<evidence type="ECO:0000256" key="7">
    <source>
        <dbReference type="ARBA" id="ARBA00026066"/>
    </source>
</evidence>
<evidence type="ECO:0000256" key="13">
    <source>
        <dbReference type="ARBA" id="ARBA00080739"/>
    </source>
</evidence>
<accession>A0A964UM71</accession>
<evidence type="ECO:0000256" key="14">
    <source>
        <dbReference type="SAM" id="MobiDB-lite"/>
    </source>
</evidence>
<dbReference type="InterPro" id="IPR003448">
    <property type="entry name" value="Mopterin_biosynth_MoaE"/>
</dbReference>
<evidence type="ECO:0000256" key="11">
    <source>
        <dbReference type="ARBA" id="ARBA00078352"/>
    </source>
</evidence>
<evidence type="ECO:0000256" key="8">
    <source>
        <dbReference type="ARBA" id="ARBA00049878"/>
    </source>
</evidence>
<dbReference type="Proteomes" id="UP000598297">
    <property type="component" value="Unassembled WGS sequence"/>
</dbReference>
<comment type="function">
    <text evidence="6">Converts molybdopterin precursor Z into molybdopterin. This requires the incorporation of two sulfur atoms into precursor Z to generate a dithiolene group. The sulfur is provided by MoaD.</text>
</comment>
<evidence type="ECO:0000256" key="12">
    <source>
        <dbReference type="ARBA" id="ARBA00080680"/>
    </source>
</evidence>
<dbReference type="SUPFAM" id="SSF54690">
    <property type="entry name" value="Molybdopterin synthase subunit MoaE"/>
    <property type="match status" value="1"/>
</dbReference>
<evidence type="ECO:0000256" key="9">
    <source>
        <dbReference type="ARBA" id="ARBA00072424"/>
    </source>
</evidence>
<protein>
    <recommendedName>
        <fullName evidence="9">Molybdopterin synthase catalytic subunit 1</fullName>
        <ecNumber evidence="3">2.8.1.12</ecNumber>
    </recommendedName>
    <alternativeName>
        <fullName evidence="13">MPT synthase subunit 2 1</fullName>
    </alternativeName>
    <alternativeName>
        <fullName evidence="10">Molybdenum cofactor biosynthesis protein E 1</fullName>
    </alternativeName>
    <alternativeName>
        <fullName evidence="11">Molybdopterin-converting factor large subunit 1</fullName>
    </alternativeName>
    <alternativeName>
        <fullName evidence="12">Molybdopterin-converting factor subunit 2 1</fullName>
    </alternativeName>
</protein>
<dbReference type="GO" id="GO:0030366">
    <property type="term" value="F:molybdopterin synthase activity"/>
    <property type="evidence" value="ECO:0007669"/>
    <property type="project" value="UniProtKB-EC"/>
</dbReference>
<keyword evidence="4" id="KW-0808">Transferase</keyword>
<dbReference type="FunFam" id="3.90.1170.40:FF:000004">
    <property type="entry name" value="Molybdopterin biosynthesis protein MoeE"/>
    <property type="match status" value="1"/>
</dbReference>
<dbReference type="InterPro" id="IPR036563">
    <property type="entry name" value="MoaE_sf"/>
</dbReference>
<proteinExistence type="inferred from homology"/>
<evidence type="ECO:0000256" key="10">
    <source>
        <dbReference type="ARBA" id="ARBA00076955"/>
    </source>
</evidence>
<comment type="similarity">
    <text evidence="2">Belongs to the MoaE family.</text>
</comment>